<dbReference type="KEGG" id="hce:HCW_08705"/>
<organism evidence="1 2">
    <name type="scientific">Helicobacter cetorum (strain ATCC BAA-429 / MIT 00-7128)</name>
    <dbReference type="NCBI Taxonomy" id="182217"/>
    <lineage>
        <taxon>Bacteria</taxon>
        <taxon>Pseudomonadati</taxon>
        <taxon>Campylobacterota</taxon>
        <taxon>Epsilonproteobacteria</taxon>
        <taxon>Campylobacterales</taxon>
        <taxon>Helicobacteraceae</taxon>
        <taxon>Helicobacter</taxon>
    </lineage>
</organism>
<gene>
    <name evidence="1" type="ordered locus">HCW_08705</name>
</gene>
<dbReference type="Gene3D" id="3.90.1720.10">
    <property type="entry name" value="endopeptidase domain like (from Nostoc punctiforme)"/>
    <property type="match status" value="1"/>
</dbReference>
<evidence type="ECO:0000313" key="1">
    <source>
        <dbReference type="EMBL" id="AFI04996.1"/>
    </source>
</evidence>
<evidence type="ECO:0000313" key="2">
    <source>
        <dbReference type="Proteomes" id="UP000005010"/>
    </source>
</evidence>
<name>I0EPX7_HELC0</name>
<dbReference type="RefSeq" id="WP_014661856.1">
    <property type="nucleotide sequence ID" value="NC_017737.1"/>
</dbReference>
<dbReference type="HOGENOM" id="CLU_113190_0_0_7"/>
<proteinExistence type="predicted"/>
<dbReference type="AlphaFoldDB" id="I0EPX7"/>
<accession>I0EPX7</accession>
<dbReference type="PATRIC" id="fig|182217.3.peg.1845"/>
<dbReference type="Proteomes" id="UP000005010">
    <property type="component" value="Chromosome"/>
</dbReference>
<protein>
    <submittedName>
        <fullName evidence="1">Uncharacterized protein</fullName>
    </submittedName>
</protein>
<dbReference type="EMBL" id="CP003479">
    <property type="protein sequence ID" value="AFI04996.1"/>
    <property type="molecule type" value="Genomic_DNA"/>
</dbReference>
<reference evidence="2" key="1">
    <citation type="submission" date="2012-04" db="EMBL/GenBank/DDBJ databases">
        <title>Complete genome sequence of Helicobacter cetorum strain MIT 00-7128.</title>
        <authorList>
            <person name="Kersulyte D."/>
            <person name="Berg D.E."/>
        </authorList>
    </citation>
    <scope>NUCLEOTIDE SEQUENCE [LARGE SCALE GENOMIC DNA]</scope>
    <source>
        <strain evidence="2">MIT 00-7128</strain>
    </source>
</reference>
<sequence>MLFDLFNLFSKTTIFTKPPLTTQPPYIPRPTTTFEKVVEIAGKGLQAYCERNNARQRVVPKVGSIVLHDLFFDFAEHSGVYLGDNKIAHLTRENNKALLKIVSPKDFVKGFMKTSSDILMLCYEYDEILKPLHSQKIADNALYFVERYKGIALDYAIMRDEFNTHNCHAFSASCILGKDLNQHQIWSLEGVRDVLRDKFNIAQNDFLECAKWDYE</sequence>
<keyword evidence="2" id="KW-1185">Reference proteome</keyword>
<dbReference type="STRING" id="182217.HCW_08705"/>